<evidence type="ECO:0000256" key="6">
    <source>
        <dbReference type="SAM" id="Phobius"/>
    </source>
</evidence>
<evidence type="ECO:0000259" key="7">
    <source>
        <dbReference type="Pfam" id="PF04138"/>
    </source>
</evidence>
<feature type="domain" description="GtrA/DPMS transmembrane" evidence="7">
    <location>
        <begin position="35"/>
        <end position="164"/>
    </location>
</feature>
<dbReference type="GO" id="GO:0005886">
    <property type="term" value="C:plasma membrane"/>
    <property type="evidence" value="ECO:0007669"/>
    <property type="project" value="TreeGrafter"/>
</dbReference>
<dbReference type="InterPro" id="IPR051401">
    <property type="entry name" value="GtrA_CellWall_Glycosyl"/>
</dbReference>
<evidence type="ECO:0000256" key="2">
    <source>
        <dbReference type="ARBA" id="ARBA00009399"/>
    </source>
</evidence>
<keyword evidence="9" id="KW-1185">Reference proteome</keyword>
<evidence type="ECO:0000256" key="4">
    <source>
        <dbReference type="ARBA" id="ARBA00022989"/>
    </source>
</evidence>
<evidence type="ECO:0000313" key="9">
    <source>
        <dbReference type="Proteomes" id="UP000593758"/>
    </source>
</evidence>
<keyword evidence="4 6" id="KW-1133">Transmembrane helix</keyword>
<proteinExistence type="inferred from homology"/>
<evidence type="ECO:0000256" key="5">
    <source>
        <dbReference type="ARBA" id="ARBA00023136"/>
    </source>
</evidence>
<feature type="transmembrane region" description="Helical" evidence="6">
    <location>
        <begin position="33"/>
        <end position="55"/>
    </location>
</feature>
<reference evidence="8 9" key="1">
    <citation type="submission" date="2020-10" db="EMBL/GenBank/DDBJ databases">
        <title>Haloactinobacterium sp. RN3S43, a bacterium isolated from saline soil.</title>
        <authorList>
            <person name="Sun J.-Q."/>
        </authorList>
    </citation>
    <scope>NUCLEOTIDE SEQUENCE [LARGE SCALE GENOMIC DNA]</scope>
    <source>
        <strain evidence="8 9">RN3S43</strain>
    </source>
</reference>
<accession>A0A7M1T1G7</accession>
<feature type="transmembrane region" description="Helical" evidence="6">
    <location>
        <begin position="67"/>
        <end position="85"/>
    </location>
</feature>
<dbReference type="KEGG" id="halt:IM660_14210"/>
<dbReference type="InterPro" id="IPR007267">
    <property type="entry name" value="GtrA_DPMS_TM"/>
</dbReference>
<dbReference type="PANTHER" id="PTHR38459">
    <property type="entry name" value="PROPHAGE BACTOPRENOL-LINKED GLUCOSE TRANSLOCASE HOMOLOG"/>
    <property type="match status" value="1"/>
</dbReference>
<dbReference type="EMBL" id="CP063169">
    <property type="protein sequence ID" value="QOR72792.1"/>
    <property type="molecule type" value="Genomic_DNA"/>
</dbReference>
<comment type="subcellular location">
    <subcellularLocation>
        <location evidence="1">Membrane</location>
        <topology evidence="1">Multi-pass membrane protein</topology>
    </subcellularLocation>
</comment>
<protein>
    <submittedName>
        <fullName evidence="8">GtrA family protein</fullName>
    </submittedName>
</protein>
<comment type="similarity">
    <text evidence="2">Belongs to the GtrA family.</text>
</comment>
<name>A0A7M1T1G7_9MICO</name>
<dbReference type="PANTHER" id="PTHR38459:SF1">
    <property type="entry name" value="PROPHAGE BACTOPRENOL-LINKED GLUCOSE TRANSLOCASE HOMOLOG"/>
    <property type="match status" value="1"/>
</dbReference>
<feature type="transmembrane region" description="Helical" evidence="6">
    <location>
        <begin position="106"/>
        <end position="129"/>
    </location>
</feature>
<dbReference type="GO" id="GO:0000271">
    <property type="term" value="P:polysaccharide biosynthetic process"/>
    <property type="evidence" value="ECO:0007669"/>
    <property type="project" value="InterPro"/>
</dbReference>
<feature type="transmembrane region" description="Helical" evidence="6">
    <location>
        <begin position="141"/>
        <end position="158"/>
    </location>
</feature>
<dbReference type="Pfam" id="PF04138">
    <property type="entry name" value="GtrA_DPMS_TM"/>
    <property type="match status" value="1"/>
</dbReference>
<keyword evidence="5 6" id="KW-0472">Membrane</keyword>
<gene>
    <name evidence="8" type="ORF">IM660_14210</name>
</gene>
<dbReference type="AlphaFoldDB" id="A0A7M1T1G7"/>
<sequence>MNSPDGVSARARTAQKAPTAGTWRRLRTWIGELFRFGTVGLIAFVVDTGLMNLLRFGPGELLGHKPLTAKVISVSVAVLVAWLGNRYWAFAAKRSEETPAARSKELVQFAVVNVIGMAIAVGCLAVSHYLLGFTSPLADNISANGVGLVLGTAFRYVAYRYWVFTGPAEAGRSSEPITPEPAGSEAVVTEFTAGETAARSSPHP</sequence>
<keyword evidence="3 6" id="KW-0812">Transmembrane</keyword>
<dbReference type="Proteomes" id="UP000593758">
    <property type="component" value="Chromosome"/>
</dbReference>
<evidence type="ECO:0000313" key="8">
    <source>
        <dbReference type="EMBL" id="QOR72792.1"/>
    </source>
</evidence>
<organism evidence="8 9">
    <name type="scientific">Ruania alkalisoli</name>
    <dbReference type="NCBI Taxonomy" id="2779775"/>
    <lineage>
        <taxon>Bacteria</taxon>
        <taxon>Bacillati</taxon>
        <taxon>Actinomycetota</taxon>
        <taxon>Actinomycetes</taxon>
        <taxon>Micrococcales</taxon>
        <taxon>Ruaniaceae</taxon>
        <taxon>Ruania</taxon>
    </lineage>
</organism>
<evidence type="ECO:0000256" key="1">
    <source>
        <dbReference type="ARBA" id="ARBA00004141"/>
    </source>
</evidence>
<evidence type="ECO:0000256" key="3">
    <source>
        <dbReference type="ARBA" id="ARBA00022692"/>
    </source>
</evidence>